<dbReference type="Proteomes" id="UP001601058">
    <property type="component" value="Unassembled WGS sequence"/>
</dbReference>
<dbReference type="EMBL" id="JBIACJ010000008">
    <property type="protein sequence ID" value="MFE8697786.1"/>
    <property type="molecule type" value="Genomic_DNA"/>
</dbReference>
<dbReference type="Pfam" id="PF12679">
    <property type="entry name" value="ABC2_membrane_2"/>
    <property type="match status" value="1"/>
</dbReference>
<organism evidence="2 3">
    <name type="scientific">Cytobacillus mangrovibacter</name>
    <dbReference type="NCBI Taxonomy" id="3299024"/>
    <lineage>
        <taxon>Bacteria</taxon>
        <taxon>Bacillati</taxon>
        <taxon>Bacillota</taxon>
        <taxon>Bacilli</taxon>
        <taxon>Bacillales</taxon>
        <taxon>Bacillaceae</taxon>
        <taxon>Cytobacillus</taxon>
    </lineage>
</organism>
<reference evidence="2 3" key="1">
    <citation type="submission" date="2024-08" db="EMBL/GenBank/DDBJ databases">
        <title>Two novel Cytobacillus novel species.</title>
        <authorList>
            <person name="Liu G."/>
        </authorList>
    </citation>
    <scope>NUCLEOTIDE SEQUENCE [LARGE SCALE GENOMIC DNA]</scope>
    <source>
        <strain evidence="2 3">FJAT-53684</strain>
    </source>
</reference>
<keyword evidence="1" id="KW-0812">Transmembrane</keyword>
<gene>
    <name evidence="2" type="ORF">ACFYKT_15710</name>
</gene>
<feature type="transmembrane region" description="Helical" evidence="1">
    <location>
        <begin position="16"/>
        <end position="38"/>
    </location>
</feature>
<proteinExistence type="predicted"/>
<keyword evidence="3" id="KW-1185">Reference proteome</keyword>
<dbReference type="RefSeq" id="WP_389221534.1">
    <property type="nucleotide sequence ID" value="NZ_JBIACJ010000008.1"/>
</dbReference>
<evidence type="ECO:0000256" key="1">
    <source>
        <dbReference type="SAM" id="Phobius"/>
    </source>
</evidence>
<dbReference type="PANTHER" id="PTHR43471">
    <property type="entry name" value="ABC TRANSPORTER PERMEASE"/>
    <property type="match status" value="1"/>
</dbReference>
<evidence type="ECO:0000313" key="3">
    <source>
        <dbReference type="Proteomes" id="UP001601058"/>
    </source>
</evidence>
<feature type="transmembrane region" description="Helical" evidence="1">
    <location>
        <begin position="130"/>
        <end position="155"/>
    </location>
</feature>
<feature type="transmembrane region" description="Helical" evidence="1">
    <location>
        <begin position="93"/>
        <end position="118"/>
    </location>
</feature>
<name>A0ABW6K107_9BACI</name>
<accession>A0ABW6K107</accession>
<feature type="transmembrane region" description="Helical" evidence="1">
    <location>
        <begin position="162"/>
        <end position="185"/>
    </location>
</feature>
<protein>
    <submittedName>
        <fullName evidence="2">ABC transporter permease</fullName>
    </submittedName>
</protein>
<evidence type="ECO:0000313" key="2">
    <source>
        <dbReference type="EMBL" id="MFE8697786.1"/>
    </source>
</evidence>
<sequence length="265" mass="30955">MHYIWKEWKENIKGKGLWLSFGIIVLVSVGLLFKSFALSFDQGFYVLLINLFDAFVYFLPLLCLFLGAFSIFQEKEQKTLIMLLTRRDSFTSFLFKKSLAVQSVLLVPIIIWFFVYFVPVKFFFQTDLKSYFAFLVSLICLLLIYTQLGIFIGSISRSRMQIVGFSIAIWFYFFFIHDFILMSFLSDITYENVKLFSAVYFLNPIQAARMFLESSLGVYSFDHMSRLLKSFMWLKPGLFLLANVSILLVVSFIIAAIFHRKEGSE</sequence>
<feature type="transmembrane region" description="Helical" evidence="1">
    <location>
        <begin position="237"/>
        <end position="258"/>
    </location>
</feature>
<keyword evidence="1" id="KW-0472">Membrane</keyword>
<keyword evidence="1" id="KW-1133">Transmembrane helix</keyword>
<feature type="transmembrane region" description="Helical" evidence="1">
    <location>
        <begin position="44"/>
        <end position="72"/>
    </location>
</feature>
<comment type="caution">
    <text evidence="2">The sequence shown here is derived from an EMBL/GenBank/DDBJ whole genome shotgun (WGS) entry which is preliminary data.</text>
</comment>